<dbReference type="RefSeq" id="WP_244676935.1">
    <property type="nucleotide sequence ID" value="NZ_CP095046.1"/>
</dbReference>
<evidence type="ECO:0000313" key="2">
    <source>
        <dbReference type="Proteomes" id="UP000831796"/>
    </source>
</evidence>
<reference evidence="1" key="1">
    <citation type="submission" date="2022-04" db="EMBL/GenBank/DDBJ databases">
        <title>Hymenobacter sp. isolated from the air.</title>
        <authorList>
            <person name="Won M."/>
            <person name="Lee C.-M."/>
            <person name="Woen H.-Y."/>
            <person name="Kwon S.-W."/>
        </authorList>
    </citation>
    <scope>NUCLEOTIDE SEQUENCE</scope>
    <source>
        <strain evidence="1">5116S-3</strain>
    </source>
</reference>
<name>A0A8T9Q7V0_9BACT</name>
<protein>
    <submittedName>
        <fullName evidence="1">Uncharacterized protein</fullName>
    </submittedName>
</protein>
<dbReference type="EMBL" id="CP095046">
    <property type="protein sequence ID" value="UOQ73584.1"/>
    <property type="molecule type" value="Genomic_DNA"/>
</dbReference>
<dbReference type="KEGG" id="hcu:MUN79_06550"/>
<proteinExistence type="predicted"/>
<keyword evidence="2" id="KW-1185">Reference proteome</keyword>
<dbReference type="Proteomes" id="UP000831796">
    <property type="component" value="Chromosome"/>
</dbReference>
<accession>A0A8T9Q7V0</accession>
<dbReference type="AlphaFoldDB" id="A0A8T9Q7V0"/>
<sequence>MAAAAPPRRGQVFISPDLLASESMAAVRPAIDSLRRRGFVLRQLGPRFPRLSDTAWQQLATQPASPPAPAASYQFWTRVRQATDSFPGRPLYVYTSAALRHFQGRRPALPATVHWQTVPLPIAETTWLRGASLPKPDSLRLTVSRSTEDGVYTRAVTLARPQQATAQLARVPGLPPLTYTLTADSSFIRVQGADSARIPVVTEPLRVWLYHDAGHALDARYLAAALRAASLGLTPRLELTVATRLPQAGAPLNWLFWLADAPVPATWQQQIPQGLQLWQDARLPGMALATSFSVAPHAGLYSLTRLDTVQNQAGAAILWQAANGRPVLSRRPSGKGAAYQLYTRLHPAWSRLDDSPDLPLLFLDLLQPASPMAPNVHDQRQLAPSQIVNSAASQTTSISSRRTAPTDTDLRLWLVVAAALLWLLERLVAARTFAAKGLTT</sequence>
<evidence type="ECO:0000313" key="1">
    <source>
        <dbReference type="EMBL" id="UOQ73584.1"/>
    </source>
</evidence>
<organism evidence="1 2">
    <name type="scientific">Hymenobacter cellulosilyticus</name>
    <dbReference type="NCBI Taxonomy" id="2932248"/>
    <lineage>
        <taxon>Bacteria</taxon>
        <taxon>Pseudomonadati</taxon>
        <taxon>Bacteroidota</taxon>
        <taxon>Cytophagia</taxon>
        <taxon>Cytophagales</taxon>
        <taxon>Hymenobacteraceae</taxon>
        <taxon>Hymenobacter</taxon>
    </lineage>
</organism>
<gene>
    <name evidence="1" type="ORF">MUN79_06550</name>
</gene>